<dbReference type="InterPro" id="IPR050146">
    <property type="entry name" value="Type-I_3-dehydroquinase"/>
</dbReference>
<dbReference type="EMBL" id="SOAM01000001">
    <property type="protein sequence ID" value="TDS80156.1"/>
    <property type="molecule type" value="Genomic_DNA"/>
</dbReference>
<dbReference type="UniPathway" id="UPA00053">
    <property type="reaction ID" value="UER00086"/>
</dbReference>
<comment type="caution">
    <text evidence="6">The sequence shown here is derived from an EMBL/GenBank/DDBJ whole genome shotgun (WGS) entry which is preliminary data.</text>
</comment>
<dbReference type="GO" id="GO:0003855">
    <property type="term" value="F:3-dehydroquinate dehydratase activity"/>
    <property type="evidence" value="ECO:0007669"/>
    <property type="project" value="UniProtKB-UniRule"/>
</dbReference>
<feature type="binding site" evidence="5">
    <location>
        <position position="82"/>
    </location>
    <ligand>
        <name>3-dehydroquinate</name>
        <dbReference type="ChEBI" id="CHEBI:32364"/>
    </ligand>
</feature>
<dbReference type="Gene3D" id="3.20.20.70">
    <property type="entry name" value="Aldolase class I"/>
    <property type="match status" value="1"/>
</dbReference>
<evidence type="ECO:0000256" key="1">
    <source>
        <dbReference type="ARBA" id="ARBA00001864"/>
    </source>
</evidence>
<keyword evidence="4 5" id="KW-0704">Schiff base</keyword>
<dbReference type="RefSeq" id="WP_162850695.1">
    <property type="nucleotide sequence ID" value="NZ_BAAARP010000001.1"/>
</dbReference>
<accession>A0A4R7FR10</accession>
<comment type="subunit">
    <text evidence="5">Homodimer.</text>
</comment>
<dbReference type="PANTHER" id="PTHR43699">
    <property type="entry name" value="3-DEHYDROQUINATE DEHYDRATASE"/>
    <property type="match status" value="1"/>
</dbReference>
<feature type="binding site" evidence="5">
    <location>
        <position position="232"/>
    </location>
    <ligand>
        <name>3-dehydroquinate</name>
        <dbReference type="ChEBI" id="CHEBI:32364"/>
    </ligand>
</feature>
<feature type="active site" description="Schiff-base intermediate with substrate" evidence="5">
    <location>
        <position position="170"/>
    </location>
</feature>
<evidence type="ECO:0000313" key="6">
    <source>
        <dbReference type="EMBL" id="TDS80156.1"/>
    </source>
</evidence>
<dbReference type="InterPro" id="IPR001381">
    <property type="entry name" value="DHquinase_I"/>
</dbReference>
<comment type="function">
    <text evidence="5">Involved in the third step of the chorismate pathway, which leads to the biosynthesis of aromatic amino acids. Catalyzes the cis-dehydration of 3-dehydroquinate (DHQ) and introduces the first double bond of the aromatic ring to yield 3-dehydroshikimate.</text>
</comment>
<dbReference type="CDD" id="cd00502">
    <property type="entry name" value="DHQase_I"/>
    <property type="match status" value="1"/>
</dbReference>
<feature type="active site" description="Proton donor/acceptor" evidence="5">
    <location>
        <position position="143"/>
    </location>
</feature>
<keyword evidence="2 5" id="KW-0057">Aromatic amino acid biosynthesis</keyword>
<reference evidence="6 7" key="1">
    <citation type="submission" date="2019-03" db="EMBL/GenBank/DDBJ databases">
        <title>Genomic Encyclopedia of Archaeal and Bacterial Type Strains, Phase II (KMG-II): from individual species to whole genera.</title>
        <authorList>
            <person name="Goeker M."/>
        </authorList>
    </citation>
    <scope>NUCLEOTIDE SEQUENCE [LARGE SCALE GENOMIC DNA]</scope>
    <source>
        <strain evidence="6 7">DSM 24782</strain>
    </source>
</reference>
<dbReference type="GO" id="GO:0009073">
    <property type="term" value="P:aromatic amino acid family biosynthetic process"/>
    <property type="evidence" value="ECO:0007669"/>
    <property type="project" value="UniProtKB-KW"/>
</dbReference>
<dbReference type="GO" id="GO:0009423">
    <property type="term" value="P:chorismate biosynthetic process"/>
    <property type="evidence" value="ECO:0007669"/>
    <property type="project" value="UniProtKB-UniRule"/>
</dbReference>
<feature type="binding site" evidence="5">
    <location>
        <begin position="45"/>
        <end position="47"/>
    </location>
    <ligand>
        <name>3-dehydroquinate</name>
        <dbReference type="ChEBI" id="CHEBI:32364"/>
    </ligand>
</feature>
<dbReference type="PANTHER" id="PTHR43699:SF1">
    <property type="entry name" value="3-DEHYDROQUINATE DEHYDRATASE"/>
    <property type="match status" value="1"/>
</dbReference>
<comment type="catalytic activity">
    <reaction evidence="1 5">
        <text>3-dehydroquinate = 3-dehydroshikimate + H2O</text>
        <dbReference type="Rhea" id="RHEA:21096"/>
        <dbReference type="ChEBI" id="CHEBI:15377"/>
        <dbReference type="ChEBI" id="CHEBI:16630"/>
        <dbReference type="ChEBI" id="CHEBI:32364"/>
        <dbReference type="EC" id="4.2.1.10"/>
    </reaction>
</comment>
<dbReference type="Proteomes" id="UP000295344">
    <property type="component" value="Unassembled WGS sequence"/>
</dbReference>
<comment type="similarity">
    <text evidence="5">Belongs to the type-I 3-dehydroquinase family.</text>
</comment>
<comment type="pathway">
    <text evidence="5">Metabolic intermediate biosynthesis; chorismate biosynthesis; chorismate from D-erythrose 4-phosphate and phosphoenolpyruvate: step 3/7.</text>
</comment>
<dbReference type="SUPFAM" id="SSF51569">
    <property type="entry name" value="Aldolase"/>
    <property type="match status" value="1"/>
</dbReference>
<dbReference type="HAMAP" id="MF_00214">
    <property type="entry name" value="AroD"/>
    <property type="match status" value="1"/>
</dbReference>
<evidence type="ECO:0000256" key="2">
    <source>
        <dbReference type="ARBA" id="ARBA00023141"/>
    </source>
</evidence>
<feature type="binding site" evidence="5">
    <location>
        <position position="213"/>
    </location>
    <ligand>
        <name>3-dehydroquinate</name>
        <dbReference type="ChEBI" id="CHEBI:32364"/>
    </ligand>
</feature>
<evidence type="ECO:0000256" key="4">
    <source>
        <dbReference type="ARBA" id="ARBA00023270"/>
    </source>
</evidence>
<keyword evidence="7" id="KW-1185">Reference proteome</keyword>
<dbReference type="AlphaFoldDB" id="A0A4R7FR10"/>
<organism evidence="6 7">
    <name type="scientific">Amnibacterium kyonggiense</name>
    <dbReference type="NCBI Taxonomy" id="595671"/>
    <lineage>
        <taxon>Bacteria</taxon>
        <taxon>Bacillati</taxon>
        <taxon>Actinomycetota</taxon>
        <taxon>Actinomycetes</taxon>
        <taxon>Micrococcales</taxon>
        <taxon>Microbacteriaceae</taxon>
        <taxon>Amnibacterium</taxon>
    </lineage>
</organism>
<evidence type="ECO:0000256" key="3">
    <source>
        <dbReference type="ARBA" id="ARBA00023239"/>
    </source>
</evidence>
<dbReference type="FunFam" id="3.20.20.70:FF:000047">
    <property type="entry name" value="3-dehydroquinate dehydratase"/>
    <property type="match status" value="1"/>
</dbReference>
<keyword evidence="5" id="KW-0028">Amino-acid biosynthesis</keyword>
<gene>
    <name evidence="5" type="primary">aroD</name>
    <name evidence="6" type="ORF">CLV52_0710</name>
</gene>
<proteinExistence type="inferred from homology"/>
<name>A0A4R7FR10_9MICO</name>
<feature type="binding site" evidence="5">
    <location>
        <position position="236"/>
    </location>
    <ligand>
        <name>3-dehydroquinate</name>
        <dbReference type="ChEBI" id="CHEBI:32364"/>
    </ligand>
</feature>
<comment type="caution">
    <text evidence="5">Lacks conserved residue(s) required for the propagation of feature annotation.</text>
</comment>
<evidence type="ECO:0000256" key="5">
    <source>
        <dbReference type="HAMAP-Rule" id="MF_00214"/>
    </source>
</evidence>
<sequence length="256" mass="26362">MTVRVGSVELGTGRPKVCVPLTSASLRELQAEAAAVTPAAADLVELRIDRLDGATDQRAVREAIDLVGVALDPSLPVLLTFRTAAEGGGAAIPAEAYRDLLIRSSASDVVDAVDVEAALPREVVDAIMEGVHAEGKPVVLSFHDLQGTPSRQEIVGRLVGQQALGADVVKLACTPQTPEDVLTLLAATADYTARPDARPAITMAMGGLGVVSRLAGETFGSCVTFGTVGAASAPGQVDALRLRDALDLLHTAVRAS</sequence>
<keyword evidence="3 5" id="KW-0456">Lyase</keyword>
<dbReference type="Pfam" id="PF01487">
    <property type="entry name" value="DHquinase_I"/>
    <property type="match status" value="1"/>
</dbReference>
<dbReference type="InterPro" id="IPR013785">
    <property type="entry name" value="Aldolase_TIM"/>
</dbReference>
<dbReference type="GO" id="GO:0008652">
    <property type="term" value="P:amino acid biosynthetic process"/>
    <property type="evidence" value="ECO:0007669"/>
    <property type="project" value="UniProtKB-KW"/>
</dbReference>
<evidence type="ECO:0000313" key="7">
    <source>
        <dbReference type="Proteomes" id="UP000295344"/>
    </source>
</evidence>
<dbReference type="NCBIfam" id="TIGR01093">
    <property type="entry name" value="aroD"/>
    <property type="match status" value="1"/>
</dbReference>
<dbReference type="GO" id="GO:0046279">
    <property type="term" value="P:3,4-dihydroxybenzoate biosynthetic process"/>
    <property type="evidence" value="ECO:0007669"/>
    <property type="project" value="TreeGrafter"/>
</dbReference>
<protein>
    <recommendedName>
        <fullName evidence="5">3-dehydroquinate dehydratase</fullName>
        <shortName evidence="5">3-dehydroquinase</shortName>
        <ecNumber evidence="5">4.2.1.10</ecNumber>
    </recommendedName>
    <alternativeName>
        <fullName evidence="5">Type I DHQase</fullName>
    </alternativeName>
    <alternativeName>
        <fullName evidence="5">Type I dehydroquinase</fullName>
        <shortName evidence="5">DHQ1</shortName>
    </alternativeName>
</protein>
<dbReference type="EC" id="4.2.1.10" evidence="5"/>